<reference evidence="2 3" key="1">
    <citation type="submission" date="2018-01" db="EMBL/GenBank/DDBJ databases">
        <title>Genome sequence of the PGP bacterium Paenibacillus illinoisensis E3.</title>
        <authorList>
            <person name="Rolli E."/>
            <person name="Marasco R."/>
            <person name="Bessem C."/>
            <person name="Michoud G."/>
            <person name="Gaiarsa S."/>
            <person name="Borin S."/>
            <person name="Daffonchio D."/>
        </authorList>
    </citation>
    <scope>NUCLEOTIDE SEQUENCE [LARGE SCALE GENOMIC DNA]</scope>
    <source>
        <strain evidence="2 3">E3</strain>
    </source>
</reference>
<protein>
    <submittedName>
        <fullName evidence="2">Uncharacterized protein</fullName>
    </submittedName>
</protein>
<feature type="compositionally biased region" description="Low complexity" evidence="1">
    <location>
        <begin position="158"/>
        <end position="168"/>
    </location>
</feature>
<comment type="caution">
    <text evidence="2">The sequence shown here is derived from an EMBL/GenBank/DDBJ whole genome shotgun (WGS) entry which is preliminary data.</text>
</comment>
<feature type="compositionally biased region" description="Low complexity" evidence="1">
    <location>
        <begin position="179"/>
        <end position="189"/>
    </location>
</feature>
<accession>A0A2W0CDC9</accession>
<sequence>MARAKSPERGKPAVMKLRDDEEEAIIEWISAQSNYSDSLRYLIQKEIAMNGIQNLQLQIPTVRSIETLRSSMNIPAANLKTENVNSNILVKRPVSIPHQEVASSEHVSVVPQEQHTMSSPIQNENVENGVLDYSVEPEREVFIPPGVDTEPEMKDVPVVESVPTPSTVIADTPKSENKSSSSLGTGTTTKRPAKKSFDPSVISSYQ</sequence>
<proteinExistence type="predicted"/>
<evidence type="ECO:0000256" key="1">
    <source>
        <dbReference type="SAM" id="MobiDB-lite"/>
    </source>
</evidence>
<evidence type="ECO:0000313" key="3">
    <source>
        <dbReference type="Proteomes" id="UP000247459"/>
    </source>
</evidence>
<dbReference type="EMBL" id="PRLG01000003">
    <property type="protein sequence ID" value="PYY30993.1"/>
    <property type="molecule type" value="Genomic_DNA"/>
</dbReference>
<evidence type="ECO:0000313" key="2">
    <source>
        <dbReference type="EMBL" id="PYY30993.1"/>
    </source>
</evidence>
<dbReference type="Proteomes" id="UP000247459">
    <property type="component" value="Unassembled WGS sequence"/>
</dbReference>
<dbReference type="AlphaFoldDB" id="A0A2W0CDC9"/>
<dbReference type="OrthoDB" id="2450266at2"/>
<gene>
    <name evidence="2" type="ORF">PIL02S_00540</name>
</gene>
<name>A0A2W0CDC9_9BACL</name>
<organism evidence="2 3">
    <name type="scientific">Paenibacillus illinoisensis</name>
    <dbReference type="NCBI Taxonomy" id="59845"/>
    <lineage>
        <taxon>Bacteria</taxon>
        <taxon>Bacillati</taxon>
        <taxon>Bacillota</taxon>
        <taxon>Bacilli</taxon>
        <taxon>Bacillales</taxon>
        <taxon>Paenibacillaceae</taxon>
        <taxon>Paenibacillus</taxon>
    </lineage>
</organism>
<dbReference type="RefSeq" id="WP_110756166.1">
    <property type="nucleotide sequence ID" value="NZ_PRLG01000003.1"/>
</dbReference>
<feature type="region of interest" description="Disordered" evidence="1">
    <location>
        <begin position="144"/>
        <end position="206"/>
    </location>
</feature>